<reference evidence="2 3" key="1">
    <citation type="journal article" date="2014" name="BMC Genomics">
        <title>Genome sequencing of four Aureobasidium pullulans varieties: biotechnological potential, stress tolerance, and description of new species.</title>
        <authorList>
            <person name="Gostin Ar C."/>
            <person name="Ohm R.A."/>
            <person name="Kogej T."/>
            <person name="Sonjak S."/>
            <person name="Turk M."/>
            <person name="Zajc J."/>
            <person name="Zalar P."/>
            <person name="Grube M."/>
            <person name="Sun H."/>
            <person name="Han J."/>
            <person name="Sharma A."/>
            <person name="Chiniquy J."/>
            <person name="Ngan C.Y."/>
            <person name="Lipzen A."/>
            <person name="Barry K."/>
            <person name="Grigoriev I.V."/>
            <person name="Gunde-Cimerman N."/>
        </authorList>
    </citation>
    <scope>NUCLEOTIDE SEQUENCE [LARGE SCALE GENOMIC DNA]</scope>
    <source>
        <strain evidence="2 3">CBS 147.97</strain>
    </source>
</reference>
<dbReference type="HOGENOM" id="CLU_053358_0_0_1"/>
<dbReference type="RefSeq" id="XP_013431076.1">
    <property type="nucleotide sequence ID" value="XM_013575622.1"/>
</dbReference>
<accession>A0A074WZY0</accession>
<name>A0A074WZY0_9PEZI</name>
<sequence>MSDLVDQCPLPELAEALRPYIKPREEIAEIRRGIDSLLSQHIKDDNIPISKVTLSIAETSAQSALNSPFNGARRAFMQALIARQKAQSQYDVLKAELDLLQHTPTEKENHEKENSVATTVALIRQRQRRDKLLVIDKALDDLEKVRHTSQYADPSELLNGMQSQIPPPLAQQSQDESLAEAQSHVFELQKAVLRAQSTIQSTPRIDSSQKPVTEEWKQAYALRRARDELIAWIEDELAKLSEGEEHDDPDPDMPGDIGAESMEDIKTTLSDLYNKYITSRKRLARVLNTQYTETDSEIMKPLPERQQSASSNTSSHSAALASEVLPFIGILRSTAQEEAALMQHTSYLRRQITAVSAETEQLLVRLSDESHMVRPGTSHTTAWAEAARDARNGDKDIIHSRLVTGETSIDGARKVLASAQMSR</sequence>
<evidence type="ECO:0000313" key="3">
    <source>
        <dbReference type="Proteomes" id="UP000027730"/>
    </source>
</evidence>
<gene>
    <name evidence="2" type="ORF">M436DRAFT_60815</name>
</gene>
<keyword evidence="3" id="KW-1185">Reference proteome</keyword>
<dbReference type="AlphaFoldDB" id="A0A074WZY0"/>
<feature type="region of interest" description="Disordered" evidence="1">
    <location>
        <begin position="294"/>
        <end position="315"/>
    </location>
</feature>
<dbReference type="GeneID" id="25413064"/>
<evidence type="ECO:0000313" key="2">
    <source>
        <dbReference type="EMBL" id="KEQ77034.1"/>
    </source>
</evidence>
<organism evidence="2 3">
    <name type="scientific">Aureobasidium namibiae CBS 147.97</name>
    <dbReference type="NCBI Taxonomy" id="1043004"/>
    <lineage>
        <taxon>Eukaryota</taxon>
        <taxon>Fungi</taxon>
        <taxon>Dikarya</taxon>
        <taxon>Ascomycota</taxon>
        <taxon>Pezizomycotina</taxon>
        <taxon>Dothideomycetes</taxon>
        <taxon>Dothideomycetidae</taxon>
        <taxon>Dothideales</taxon>
        <taxon>Saccotheciaceae</taxon>
        <taxon>Aureobasidium</taxon>
    </lineage>
</organism>
<evidence type="ECO:0000256" key="1">
    <source>
        <dbReference type="SAM" id="MobiDB-lite"/>
    </source>
</evidence>
<proteinExistence type="predicted"/>
<dbReference type="Proteomes" id="UP000027730">
    <property type="component" value="Unassembled WGS sequence"/>
</dbReference>
<dbReference type="OrthoDB" id="5402392at2759"/>
<protein>
    <submittedName>
        <fullName evidence="2">Uncharacterized protein</fullName>
    </submittedName>
</protein>
<dbReference type="EMBL" id="KL584703">
    <property type="protein sequence ID" value="KEQ77034.1"/>
    <property type="molecule type" value="Genomic_DNA"/>
</dbReference>